<evidence type="ECO:0000256" key="1">
    <source>
        <dbReference type="SAM" id="MobiDB-lite"/>
    </source>
</evidence>
<accession>A0A1T5KMZ0</accession>
<protein>
    <submittedName>
        <fullName evidence="3">Uncharacterized protein</fullName>
    </submittedName>
</protein>
<feature type="region of interest" description="Disordered" evidence="1">
    <location>
        <begin position="110"/>
        <end position="130"/>
    </location>
</feature>
<keyword evidence="2" id="KW-0472">Membrane</keyword>
<dbReference type="AlphaFoldDB" id="A0A1T5KMZ0"/>
<keyword evidence="2" id="KW-0812">Transmembrane</keyword>
<evidence type="ECO:0000313" key="3">
    <source>
        <dbReference type="EMBL" id="SKC65114.1"/>
    </source>
</evidence>
<organism evidence="3 4">
    <name type="scientific">Okibacterium fritillariae</name>
    <dbReference type="NCBI Taxonomy" id="123320"/>
    <lineage>
        <taxon>Bacteria</taxon>
        <taxon>Bacillati</taxon>
        <taxon>Actinomycetota</taxon>
        <taxon>Actinomycetes</taxon>
        <taxon>Micrococcales</taxon>
        <taxon>Microbacteriaceae</taxon>
        <taxon>Okibacterium</taxon>
    </lineage>
</organism>
<evidence type="ECO:0000313" key="4">
    <source>
        <dbReference type="Proteomes" id="UP000190857"/>
    </source>
</evidence>
<dbReference type="OrthoDB" id="3388334at2"/>
<evidence type="ECO:0000256" key="2">
    <source>
        <dbReference type="SAM" id="Phobius"/>
    </source>
</evidence>
<feature type="transmembrane region" description="Helical" evidence="2">
    <location>
        <begin position="63"/>
        <end position="88"/>
    </location>
</feature>
<reference evidence="3 4" key="1">
    <citation type="submission" date="2017-02" db="EMBL/GenBank/DDBJ databases">
        <authorList>
            <person name="Peterson S.W."/>
        </authorList>
    </citation>
    <scope>NUCLEOTIDE SEQUENCE [LARGE SCALE GENOMIC DNA]</scope>
    <source>
        <strain evidence="3 4">VKM Ac-2059</strain>
    </source>
</reference>
<dbReference type="STRING" id="123320.SAMN06309945_2442"/>
<dbReference type="EMBL" id="FUZP01000002">
    <property type="protein sequence ID" value="SKC65114.1"/>
    <property type="molecule type" value="Genomic_DNA"/>
</dbReference>
<keyword evidence="4" id="KW-1185">Reference proteome</keyword>
<dbReference type="RefSeq" id="WP_079728450.1">
    <property type="nucleotide sequence ID" value="NZ_FUZP01000002.1"/>
</dbReference>
<sequence>MNQNELYGAITVSSIALLIGVAALVCAIIASRPGRHLVVIASAVIVVAEIVLLLVPLPPLLDGVGFVLALLGVAIAVVGGGPAVVAVLDLATRGSVPDGDHGGIMVGAKAGAGADESPADASGTGRDGKPLEVLRGGATIGYLERVAVAASLLAGYPEGLAVVVAIKGVGRFTELSEPETRERFIIGTFASLVWASAGAAIALLAR</sequence>
<keyword evidence="2" id="KW-1133">Transmembrane helix</keyword>
<name>A0A1T5KMZ0_9MICO</name>
<feature type="transmembrane region" description="Helical" evidence="2">
    <location>
        <begin position="37"/>
        <end position="57"/>
    </location>
</feature>
<proteinExistence type="predicted"/>
<feature type="transmembrane region" description="Helical" evidence="2">
    <location>
        <begin position="184"/>
        <end position="205"/>
    </location>
</feature>
<gene>
    <name evidence="3" type="ORF">SAMN06309945_2442</name>
</gene>
<dbReference type="Proteomes" id="UP000190857">
    <property type="component" value="Unassembled WGS sequence"/>
</dbReference>
<feature type="transmembrane region" description="Helical" evidence="2">
    <location>
        <begin position="6"/>
        <end position="30"/>
    </location>
</feature>